<sequence length="1010" mass="113503">MKISKISFKNIHSLRGEHHIDFSSGPLAESGLFAITGATGSGKSTLLDVITLALFNKVPRIGAITETVIEDQGGIMTRNATDCYAEVEYIVEGKTYRSHWSIERNRNNNLKDRKQEITDVATGAIIDSGKSSVPAKNEALIGLSYDQFVKAIVLSQGQFSKLLKAKRDERNKLLEDITGAKDYRAIGIAVYRKFKDAKVARETQEVRLEEVELLPEEEKTKLIAQERELTKAKTTQKKALEVLKAEIDNKKGILKNELVLKTNNNLQKQLAKDLDAFKKEESRLQKHAKYVVHTPLISDYEQKDKALKEHTEELSKQTAHEKTVLKDYNDLLQQATTLLKKPVEPSEFNQALNTLNTKYSNLKKDEELAKTEAKLYEDAIKKLLGDINKDTVRIPFNGQPSTFVTGITPVENKVLGFLKTAQVDTTHQLEARENKVNESLAAVGSLKVAFTKYQSELQQKQSKETELKGSEAQVVKHSAILKDLDKELPVLDAEVTKLTKAEEHRKTHQSLEAHRNQLVDGEACPLCGALDHPFASQQPVFDVKADVLRTKKELLHAKRELKASTQALLKNDQATSKRLQKELLEAKKALQPKATAIEKLCASLEVATVKTSAAIESLEAQFLEDSKKLAQIKKALHLRDLITDLKASVKLWEEKTRLKAEKESKRKALYEGDGLQETIQTLLNRWSANTQNRSHTTKTIATLNAKIEEVSKKRSAFETVLKDILKQEGIDSLQELKANILSESQAENIRRQQNTLQLKQERLKTEQTAALKELEGFKKAITTEDSLEELQNKYTSLEEESARTNQQIGVILTRLETDKKIKAKQEELLEKLKTLKKEERLWKTMNSLIGDANGKKFSNFVQDLTLEQLIGYTNLRLKDLSDRYILDIPTAAEADKNDALKVLDRHQGDARRTINTLSGGETFMVSLAMAFALSDLAAKNVKIESIFIDEGFGTLDPETLNQAITILEKMQNEGDKSIGVISHVEALKERITTQIKLEKMGSGYSTIEIV</sequence>
<dbReference type="STRING" id="283786.SAMN04487990_104113"/>
<keyword evidence="1" id="KW-0175">Coiled coil</keyword>
<feature type="coiled-coil region" evidence="1">
    <location>
        <begin position="746"/>
        <end position="841"/>
    </location>
</feature>
<evidence type="ECO:0000313" key="4">
    <source>
        <dbReference type="Proteomes" id="UP000198846"/>
    </source>
</evidence>
<dbReference type="GO" id="GO:0016887">
    <property type="term" value="F:ATP hydrolysis activity"/>
    <property type="evidence" value="ECO:0007669"/>
    <property type="project" value="InterPro"/>
</dbReference>
<dbReference type="InterPro" id="IPR038729">
    <property type="entry name" value="Rad50/SbcC_AAA"/>
</dbReference>
<dbReference type="GO" id="GO:0006302">
    <property type="term" value="P:double-strand break repair"/>
    <property type="evidence" value="ECO:0007669"/>
    <property type="project" value="InterPro"/>
</dbReference>
<keyword evidence="3" id="KW-0540">Nuclease</keyword>
<evidence type="ECO:0000259" key="2">
    <source>
        <dbReference type="Pfam" id="PF13476"/>
    </source>
</evidence>
<dbReference type="EMBL" id="FNQK01000004">
    <property type="protein sequence ID" value="SDZ93456.1"/>
    <property type="molecule type" value="Genomic_DNA"/>
</dbReference>
<gene>
    <name evidence="3" type="ORF">SAMN04487990_104113</name>
</gene>
<dbReference type="RefSeq" id="WP_092132741.1">
    <property type="nucleotide sequence ID" value="NZ_FNQK01000004.1"/>
</dbReference>
<dbReference type="PANTHER" id="PTHR32114:SF2">
    <property type="entry name" value="ABC TRANSPORTER ABCH.3"/>
    <property type="match status" value="1"/>
</dbReference>
<evidence type="ECO:0000313" key="3">
    <source>
        <dbReference type="EMBL" id="SDZ93456.1"/>
    </source>
</evidence>
<feature type="domain" description="Rad50/SbcC-type AAA" evidence="2">
    <location>
        <begin position="5"/>
        <end position="244"/>
    </location>
</feature>
<keyword evidence="3" id="KW-0269">Exonuclease</keyword>
<keyword evidence="4" id="KW-1185">Reference proteome</keyword>
<dbReference type="PANTHER" id="PTHR32114">
    <property type="entry name" value="ABC TRANSPORTER ABCH.3"/>
    <property type="match status" value="1"/>
</dbReference>
<evidence type="ECO:0000256" key="1">
    <source>
        <dbReference type="SAM" id="Coils"/>
    </source>
</evidence>
<dbReference type="Pfam" id="PF13476">
    <property type="entry name" value="AAA_23"/>
    <property type="match status" value="1"/>
</dbReference>
<proteinExistence type="predicted"/>
<dbReference type="InterPro" id="IPR027417">
    <property type="entry name" value="P-loop_NTPase"/>
</dbReference>
<name>A0A1H3X236_BIZPA</name>
<keyword evidence="3" id="KW-0378">Hydrolase</keyword>
<organism evidence="3 4">
    <name type="scientific">Bizionia paragorgiae</name>
    <dbReference type="NCBI Taxonomy" id="283786"/>
    <lineage>
        <taxon>Bacteria</taxon>
        <taxon>Pseudomonadati</taxon>
        <taxon>Bacteroidota</taxon>
        <taxon>Flavobacteriia</taxon>
        <taxon>Flavobacteriales</taxon>
        <taxon>Flavobacteriaceae</taxon>
        <taxon>Bizionia</taxon>
    </lineage>
</organism>
<dbReference type="Proteomes" id="UP000198846">
    <property type="component" value="Unassembled WGS sequence"/>
</dbReference>
<dbReference type="Pfam" id="PF13558">
    <property type="entry name" value="SbcC_Walker_B"/>
    <property type="match status" value="1"/>
</dbReference>
<dbReference type="OrthoDB" id="9795626at2"/>
<accession>A0A1H3X236</accession>
<protein>
    <submittedName>
        <fullName evidence="3">Exonuclease SbcC</fullName>
    </submittedName>
</protein>
<reference evidence="3 4" key="1">
    <citation type="submission" date="2016-10" db="EMBL/GenBank/DDBJ databases">
        <authorList>
            <person name="de Groot N.N."/>
        </authorList>
    </citation>
    <scope>NUCLEOTIDE SEQUENCE [LARGE SCALE GENOMIC DNA]</scope>
    <source>
        <strain evidence="3 4">DSM 23842</strain>
    </source>
</reference>
<dbReference type="AlphaFoldDB" id="A0A1H3X236"/>
<dbReference type="GO" id="GO:0004527">
    <property type="term" value="F:exonuclease activity"/>
    <property type="evidence" value="ECO:0007669"/>
    <property type="project" value="UniProtKB-KW"/>
</dbReference>
<dbReference type="Gene3D" id="3.40.50.300">
    <property type="entry name" value="P-loop containing nucleotide triphosphate hydrolases"/>
    <property type="match status" value="2"/>
</dbReference>
<dbReference type="SUPFAM" id="SSF52540">
    <property type="entry name" value="P-loop containing nucleoside triphosphate hydrolases"/>
    <property type="match status" value="1"/>
</dbReference>